<dbReference type="CDD" id="cd10719">
    <property type="entry name" value="DnaJ_zf"/>
    <property type="match status" value="1"/>
</dbReference>
<dbReference type="CDD" id="cd10747">
    <property type="entry name" value="DnaJ_C"/>
    <property type="match status" value="1"/>
</dbReference>
<dbReference type="CDD" id="cd06257">
    <property type="entry name" value="DnaJ"/>
    <property type="match status" value="1"/>
</dbReference>
<keyword evidence="5" id="KW-0143">Chaperone</keyword>
<dbReference type="InterPro" id="IPR008971">
    <property type="entry name" value="HSP40/DnaJ_pept-bd"/>
</dbReference>
<accession>A0ABP9YSN8</accession>
<dbReference type="InterPro" id="IPR036869">
    <property type="entry name" value="J_dom_sf"/>
</dbReference>
<dbReference type="EMBL" id="BAABUK010000006">
    <property type="protein sequence ID" value="GAA5809877.1"/>
    <property type="molecule type" value="Genomic_DNA"/>
</dbReference>
<organism evidence="10 11">
    <name type="scientific">Mucor flavus</name>
    <dbReference type="NCBI Taxonomy" id="439312"/>
    <lineage>
        <taxon>Eukaryota</taxon>
        <taxon>Fungi</taxon>
        <taxon>Fungi incertae sedis</taxon>
        <taxon>Mucoromycota</taxon>
        <taxon>Mucoromycotina</taxon>
        <taxon>Mucoromycetes</taxon>
        <taxon>Mucorales</taxon>
        <taxon>Mucorineae</taxon>
        <taxon>Mucoraceae</taxon>
        <taxon>Mucor</taxon>
    </lineage>
</organism>
<dbReference type="Pfam" id="PF00226">
    <property type="entry name" value="DnaJ"/>
    <property type="match status" value="1"/>
</dbReference>
<dbReference type="Gene3D" id="1.10.287.110">
    <property type="entry name" value="DnaJ domain"/>
    <property type="match status" value="1"/>
</dbReference>
<evidence type="ECO:0000259" key="9">
    <source>
        <dbReference type="PROSITE" id="PS51188"/>
    </source>
</evidence>
<feature type="domain" description="CR-type" evidence="9">
    <location>
        <begin position="210"/>
        <end position="290"/>
    </location>
</feature>
<dbReference type="InterPro" id="IPR036410">
    <property type="entry name" value="HSP_DnaJ_Cys-rich_dom_sf"/>
</dbReference>
<comment type="caution">
    <text evidence="10">The sequence shown here is derived from an EMBL/GenBank/DDBJ whole genome shotgun (WGS) entry which is preliminary data.</text>
</comment>
<keyword evidence="3 6" id="KW-0863">Zinc-finger</keyword>
<evidence type="ECO:0000256" key="6">
    <source>
        <dbReference type="PROSITE-ProRule" id="PRU00546"/>
    </source>
</evidence>
<feature type="region of interest" description="Disordered" evidence="7">
    <location>
        <begin position="443"/>
        <end position="481"/>
    </location>
</feature>
<dbReference type="Gene3D" id="2.10.230.10">
    <property type="entry name" value="Heat shock protein DnaJ, cysteine-rich domain"/>
    <property type="match status" value="1"/>
</dbReference>
<dbReference type="InterPro" id="IPR001623">
    <property type="entry name" value="DnaJ_domain"/>
</dbReference>
<gene>
    <name evidence="10" type="ORF">MFLAVUS_003292</name>
</gene>
<dbReference type="InterPro" id="IPR002939">
    <property type="entry name" value="DnaJ_C"/>
</dbReference>
<evidence type="ECO:0000259" key="8">
    <source>
        <dbReference type="PROSITE" id="PS50076"/>
    </source>
</evidence>
<keyword evidence="11" id="KW-1185">Reference proteome</keyword>
<dbReference type="InterPro" id="IPR018253">
    <property type="entry name" value="DnaJ_domain_CS"/>
</dbReference>
<dbReference type="SUPFAM" id="SSF46565">
    <property type="entry name" value="Chaperone J-domain"/>
    <property type="match status" value="1"/>
</dbReference>
<sequence>MASRTNWRKVNTLLFAAQALRTKQNVLNGPLTKRFISTIKRDGKTILGGTASHMYNKRYIHATAPTCSASKKDPYDVLGVKKSSTSGEIKKAYYGLAKKYHPDTNKEKDAREKFAQIQEAYEILSDDEKRKQYDQFGHAFDGNMGGGGGAGGFHGGGGFPGGFDPNDIFSQFFGGGFGGGGGRAGRPSGPAPGEDLQTHVTLSFMEAVKGTTKYVQVDKVTNCGTCEGSGLGAGKQKETCTNCNGSGVQTIMMGGFHMQAACQACGGVGSSIPSGCGCTSCNSMGKVRERKTVQVKVPPGVDQNTRIRVNGEGDAPLNGKGPSGDLFVTLNVGLKDKVQASNIFRRQDYDVYVDAKIPFYKAILGGRVRIPTVDGDVEVKVPSGAQPGDNIALRGRGIQKLRSSARGDQIVTLKVEMPRSLKGKQKEIIQQYASLVDEEYRPKEEPLIVKPDTPPPSPKITPDDTTSSDSEDKKEGGFFKKTLGKIKGKICHDEENKKDKDNKK</sequence>
<keyword evidence="4 6" id="KW-0862">Zinc</keyword>
<evidence type="ECO:0000256" key="3">
    <source>
        <dbReference type="ARBA" id="ARBA00022771"/>
    </source>
</evidence>
<dbReference type="PANTHER" id="PTHR43096">
    <property type="entry name" value="DNAJ HOMOLOG 1, MITOCHONDRIAL-RELATED"/>
    <property type="match status" value="1"/>
</dbReference>
<dbReference type="Proteomes" id="UP001473302">
    <property type="component" value="Unassembled WGS sequence"/>
</dbReference>
<reference evidence="10 11" key="1">
    <citation type="submission" date="2024-04" db="EMBL/GenBank/DDBJ databases">
        <title>genome sequences of Mucor flavus KT1a and Helicostylum pulchrum KT1b strains isolated from the surface of a dry-aged beef.</title>
        <authorList>
            <person name="Toyotome T."/>
            <person name="Hosono M."/>
            <person name="Torimaru M."/>
            <person name="Fukuda K."/>
            <person name="Mikami N."/>
        </authorList>
    </citation>
    <scope>NUCLEOTIDE SEQUENCE [LARGE SCALE GENOMIC DNA]</scope>
    <source>
        <strain evidence="10 11">KT1a</strain>
    </source>
</reference>
<evidence type="ECO:0000313" key="10">
    <source>
        <dbReference type="EMBL" id="GAA5809877.1"/>
    </source>
</evidence>
<dbReference type="PROSITE" id="PS50076">
    <property type="entry name" value="DNAJ_2"/>
    <property type="match status" value="1"/>
</dbReference>
<dbReference type="Gene3D" id="2.60.260.20">
    <property type="entry name" value="Urease metallochaperone UreE, N-terminal domain"/>
    <property type="match status" value="2"/>
</dbReference>
<name>A0ABP9YSN8_9FUNG</name>
<protein>
    <submittedName>
        <fullName evidence="10">Uncharacterized protein</fullName>
    </submittedName>
</protein>
<evidence type="ECO:0000313" key="11">
    <source>
        <dbReference type="Proteomes" id="UP001473302"/>
    </source>
</evidence>
<feature type="domain" description="J" evidence="8">
    <location>
        <begin position="73"/>
        <end position="137"/>
    </location>
</feature>
<dbReference type="InterPro" id="IPR012724">
    <property type="entry name" value="DnaJ"/>
</dbReference>
<proteinExistence type="inferred from homology"/>
<keyword evidence="1 6" id="KW-0479">Metal-binding</keyword>
<evidence type="ECO:0000256" key="7">
    <source>
        <dbReference type="SAM" id="MobiDB-lite"/>
    </source>
</evidence>
<dbReference type="PANTHER" id="PTHR43096:SF52">
    <property type="entry name" value="DNAJ HOMOLOG 1, MITOCHONDRIAL-RELATED"/>
    <property type="match status" value="1"/>
</dbReference>
<dbReference type="PRINTS" id="PR00625">
    <property type="entry name" value="JDOMAIN"/>
</dbReference>
<keyword evidence="2" id="KW-0677">Repeat</keyword>
<evidence type="ECO:0000256" key="2">
    <source>
        <dbReference type="ARBA" id="ARBA00022737"/>
    </source>
</evidence>
<dbReference type="HAMAP" id="MF_01152">
    <property type="entry name" value="DnaJ"/>
    <property type="match status" value="1"/>
</dbReference>
<dbReference type="PROSITE" id="PS00636">
    <property type="entry name" value="DNAJ_1"/>
    <property type="match status" value="1"/>
</dbReference>
<evidence type="ECO:0000256" key="5">
    <source>
        <dbReference type="ARBA" id="ARBA00023186"/>
    </source>
</evidence>
<dbReference type="SMART" id="SM00271">
    <property type="entry name" value="DnaJ"/>
    <property type="match status" value="1"/>
</dbReference>
<evidence type="ECO:0000256" key="4">
    <source>
        <dbReference type="ARBA" id="ARBA00022833"/>
    </source>
</evidence>
<dbReference type="InterPro" id="IPR001305">
    <property type="entry name" value="HSP_DnaJ_Cys-rich_dom"/>
</dbReference>
<feature type="zinc finger region" description="CR-type" evidence="6">
    <location>
        <begin position="210"/>
        <end position="290"/>
    </location>
</feature>
<dbReference type="SUPFAM" id="SSF57938">
    <property type="entry name" value="DnaJ/Hsp40 cysteine-rich domain"/>
    <property type="match status" value="1"/>
</dbReference>
<dbReference type="NCBIfam" id="NF008035">
    <property type="entry name" value="PRK10767.1"/>
    <property type="match status" value="1"/>
</dbReference>
<dbReference type="SUPFAM" id="SSF49493">
    <property type="entry name" value="HSP40/DnaJ peptide-binding domain"/>
    <property type="match status" value="2"/>
</dbReference>
<dbReference type="PROSITE" id="PS51188">
    <property type="entry name" value="ZF_CR"/>
    <property type="match status" value="1"/>
</dbReference>
<evidence type="ECO:0000256" key="1">
    <source>
        <dbReference type="ARBA" id="ARBA00022723"/>
    </source>
</evidence>
<dbReference type="Pfam" id="PF01556">
    <property type="entry name" value="DnaJ_C"/>
    <property type="match status" value="1"/>
</dbReference>